<dbReference type="GeneID" id="28982284"/>
<keyword evidence="3" id="KW-1185">Reference proteome</keyword>
<dbReference type="Proteomes" id="UP000053611">
    <property type="component" value="Unassembled WGS sequence"/>
</dbReference>
<dbReference type="RefSeq" id="XP_018283001.1">
    <property type="nucleotide sequence ID" value="XM_018421681.1"/>
</dbReference>
<evidence type="ECO:0000313" key="3">
    <source>
        <dbReference type="Proteomes" id="UP000053611"/>
    </source>
</evidence>
<sequence>MSPRGALLLTCLDGIQCSPAITANADRILMLTIFDRIAISWAYPEQGDVLSAASTALGTTRVRPVRMQASTLWVWWVTRHPQQSGVTGDCPSEASRAPQPARCVGIHTACIGALALQPSSAVHPSPSEHPSPCAQAPVRSEVHKR</sequence>
<evidence type="ECO:0000256" key="1">
    <source>
        <dbReference type="SAM" id="MobiDB-lite"/>
    </source>
</evidence>
<dbReference type="AlphaFoldDB" id="A0A0J0XZP2"/>
<feature type="region of interest" description="Disordered" evidence="1">
    <location>
        <begin position="121"/>
        <end position="145"/>
    </location>
</feature>
<accession>A0A0J0XZP2</accession>
<gene>
    <name evidence="2" type="ORF">CC85DRAFT_281616</name>
</gene>
<evidence type="ECO:0000313" key="2">
    <source>
        <dbReference type="EMBL" id="KLT46510.1"/>
    </source>
</evidence>
<protein>
    <submittedName>
        <fullName evidence="2">Uncharacterized protein</fullName>
    </submittedName>
</protein>
<proteinExistence type="predicted"/>
<name>A0A0J0XZP2_9TREE</name>
<dbReference type="EMBL" id="KQ087177">
    <property type="protein sequence ID" value="KLT46510.1"/>
    <property type="molecule type" value="Genomic_DNA"/>
</dbReference>
<reference evidence="2 3" key="1">
    <citation type="submission" date="2015-03" db="EMBL/GenBank/DDBJ databases">
        <title>Genomics and transcriptomics of the oil-accumulating basidiomycete yeast T. oleaginosus allow insights into substrate utilization and the diverse evolutionary trajectories of mating systems in fungi.</title>
        <authorList>
            <consortium name="DOE Joint Genome Institute"/>
            <person name="Kourist R."/>
            <person name="Kracht O."/>
            <person name="Bracharz F."/>
            <person name="Lipzen A."/>
            <person name="Nolan M."/>
            <person name="Ohm R."/>
            <person name="Grigoriev I."/>
            <person name="Sun S."/>
            <person name="Heitman J."/>
            <person name="Bruck T."/>
            <person name="Nowrousian M."/>
        </authorList>
    </citation>
    <scope>NUCLEOTIDE SEQUENCE [LARGE SCALE GENOMIC DNA]</scope>
    <source>
        <strain evidence="2 3">IBC0246</strain>
    </source>
</reference>
<organism evidence="2 3">
    <name type="scientific">Cutaneotrichosporon oleaginosum</name>
    <dbReference type="NCBI Taxonomy" id="879819"/>
    <lineage>
        <taxon>Eukaryota</taxon>
        <taxon>Fungi</taxon>
        <taxon>Dikarya</taxon>
        <taxon>Basidiomycota</taxon>
        <taxon>Agaricomycotina</taxon>
        <taxon>Tremellomycetes</taxon>
        <taxon>Trichosporonales</taxon>
        <taxon>Trichosporonaceae</taxon>
        <taxon>Cutaneotrichosporon</taxon>
    </lineage>
</organism>